<accession>A0A397S021</accession>
<feature type="non-terminal residue" evidence="1">
    <location>
        <position position="1"/>
    </location>
</feature>
<dbReference type="EMBL" id="QKYT01001128">
    <property type="protein sequence ID" value="RIA79830.1"/>
    <property type="molecule type" value="Genomic_DNA"/>
</dbReference>
<evidence type="ECO:0000313" key="2">
    <source>
        <dbReference type="Proteomes" id="UP000265703"/>
    </source>
</evidence>
<gene>
    <name evidence="1" type="ORF">C1645_839823</name>
</gene>
<dbReference type="Proteomes" id="UP000265703">
    <property type="component" value="Unassembled WGS sequence"/>
</dbReference>
<sequence length="287" mass="33431">DDLEKQSVKHPSLDKIRDTLTYLKQYNCKETINIKILSSLDYINVKYSYKILHPRPVHNKTTSEIQRFIQDNINCLSIEIHKKYCCNSDQLLSSKLLLTEFNQEIIININSFTPAALGFLTDLFYQLFQINLNAIEIDATYETNSMEWELYAIMGVLDASNKQSIYYTYNPKLAHEECSIIESNWGVTNISERVFCPLYLQKTVIKTIYLWKEWYTKNNNTLNISTIWNPIVKNNDNYIAESDDEQHIYETDLDYLCEVLNKTEPKTSVRFGSGTGTEKFGSVQTET</sequence>
<organism evidence="1 2">
    <name type="scientific">Glomus cerebriforme</name>
    <dbReference type="NCBI Taxonomy" id="658196"/>
    <lineage>
        <taxon>Eukaryota</taxon>
        <taxon>Fungi</taxon>
        <taxon>Fungi incertae sedis</taxon>
        <taxon>Mucoromycota</taxon>
        <taxon>Glomeromycotina</taxon>
        <taxon>Glomeromycetes</taxon>
        <taxon>Glomerales</taxon>
        <taxon>Glomeraceae</taxon>
        <taxon>Glomus</taxon>
    </lineage>
</organism>
<evidence type="ECO:0000313" key="1">
    <source>
        <dbReference type="EMBL" id="RIA79830.1"/>
    </source>
</evidence>
<name>A0A397S021_9GLOM</name>
<keyword evidence="2" id="KW-1185">Reference proteome</keyword>
<protein>
    <submittedName>
        <fullName evidence="1">Uncharacterized protein</fullName>
    </submittedName>
</protein>
<reference evidence="1 2" key="1">
    <citation type="submission" date="2018-06" db="EMBL/GenBank/DDBJ databases">
        <title>Comparative genomics reveals the genomic features of Rhizophagus irregularis, R. cerebriforme, R. diaphanum and Gigaspora rosea, and their symbiotic lifestyle signature.</title>
        <authorList>
            <person name="Morin E."/>
            <person name="San Clemente H."/>
            <person name="Chen E.C.H."/>
            <person name="De La Providencia I."/>
            <person name="Hainaut M."/>
            <person name="Kuo A."/>
            <person name="Kohler A."/>
            <person name="Murat C."/>
            <person name="Tang N."/>
            <person name="Roy S."/>
            <person name="Loubradou J."/>
            <person name="Henrissat B."/>
            <person name="Grigoriev I.V."/>
            <person name="Corradi N."/>
            <person name="Roux C."/>
            <person name="Martin F.M."/>
        </authorList>
    </citation>
    <scope>NUCLEOTIDE SEQUENCE [LARGE SCALE GENOMIC DNA]</scope>
    <source>
        <strain evidence="1 2">DAOM 227022</strain>
    </source>
</reference>
<dbReference type="OrthoDB" id="2432434at2759"/>
<proteinExistence type="predicted"/>
<comment type="caution">
    <text evidence="1">The sequence shown here is derived from an EMBL/GenBank/DDBJ whole genome shotgun (WGS) entry which is preliminary data.</text>
</comment>
<dbReference type="AlphaFoldDB" id="A0A397S021"/>
<dbReference type="STRING" id="658196.A0A397S021"/>